<gene>
    <name evidence="2" type="ORF">HO133_004837</name>
</gene>
<keyword evidence="3" id="KW-1185">Reference proteome</keyword>
<dbReference type="AlphaFoldDB" id="A0A8H6FL32"/>
<sequence length="507" mass="56399">MHAENVWKWLDAVDQDNLDPLDQWGVPPLRCPHQDTPPPSNSVSDGGDMETYQQYNNKRNAEVASFLESIPPAGILLRNGSIRVTSQNPKVFACDVENDNHPQSLLPGFPTSFARVVENKDHSQSFIPGFATSFEATGQQTDASPARQLQVSGREGNSESTNPKRLPTFSERARVGGPSGALYSTPIIHVEVKDSVAINCQGAKVVGEYQQNGLRGLPSMAEKSRRNSTFGEGVLHRNNATRRLSNVRAGPKNLISLFTRHSETTGPYILGLRRASFPLQHLLVSYLHQRRKSDSRIHTLQTSRSSHNISRSSANTMSLSTSSSQQVTASQTTMSMTQKLRGVASKIFQKMKLPKSKEDRNFEELGSTEIEVARFATFIRPTAAPQIVDLQAIRQNNRPQPARIYTHDSIVPRSQADLNNPELHLQRSFETMHSPTETGTPLRRNPQQVFVFEATSDHSATAALDDIVDYADYEKLDDDDSDLDWSLLDLPENVYGRLANESRNSLI</sequence>
<dbReference type="RefSeq" id="XP_037157750.1">
    <property type="nucleotide sequence ID" value="XM_037295749.1"/>
</dbReference>
<evidence type="ECO:0000256" key="1">
    <source>
        <dbReference type="SAM" id="MobiDB-lite"/>
    </source>
</evidence>
<dbReference type="EMBL" id="JACCJB010000002">
    <property type="protein sequence ID" value="KAF6230493.1"/>
    <property type="molecule type" value="Genomic_DNA"/>
</dbReference>
<accession>A0A8H6FL32</accession>
<feature type="region of interest" description="Disordered" evidence="1">
    <location>
        <begin position="137"/>
        <end position="173"/>
    </location>
</feature>
<feature type="compositionally biased region" description="Low complexity" evidence="1">
    <location>
        <begin position="303"/>
        <end position="332"/>
    </location>
</feature>
<organism evidence="2 3">
    <name type="scientific">Letharia lupina</name>
    <dbReference type="NCBI Taxonomy" id="560253"/>
    <lineage>
        <taxon>Eukaryota</taxon>
        <taxon>Fungi</taxon>
        <taxon>Dikarya</taxon>
        <taxon>Ascomycota</taxon>
        <taxon>Pezizomycotina</taxon>
        <taxon>Lecanoromycetes</taxon>
        <taxon>OSLEUM clade</taxon>
        <taxon>Lecanoromycetidae</taxon>
        <taxon>Lecanorales</taxon>
        <taxon>Lecanorineae</taxon>
        <taxon>Parmeliaceae</taxon>
        <taxon>Letharia</taxon>
    </lineage>
</organism>
<feature type="compositionally biased region" description="Polar residues" evidence="1">
    <location>
        <begin position="137"/>
        <end position="151"/>
    </location>
</feature>
<name>A0A8H6FL32_9LECA</name>
<feature type="region of interest" description="Disordered" evidence="1">
    <location>
        <begin position="295"/>
        <end position="332"/>
    </location>
</feature>
<reference evidence="2 3" key="1">
    <citation type="journal article" date="2020" name="Genomics">
        <title>Complete, high-quality genomes from long-read metagenomic sequencing of two wolf lichen thalli reveals enigmatic genome architecture.</title>
        <authorList>
            <person name="McKenzie S.K."/>
            <person name="Walston R.F."/>
            <person name="Allen J.L."/>
        </authorList>
    </citation>
    <scope>NUCLEOTIDE SEQUENCE [LARGE SCALE GENOMIC DNA]</scope>
    <source>
        <strain evidence="2">WasteWater1</strain>
    </source>
</reference>
<protein>
    <submittedName>
        <fullName evidence="2">Uncharacterized protein</fullName>
    </submittedName>
</protein>
<proteinExistence type="predicted"/>
<evidence type="ECO:0000313" key="3">
    <source>
        <dbReference type="Proteomes" id="UP000593566"/>
    </source>
</evidence>
<evidence type="ECO:0000313" key="2">
    <source>
        <dbReference type="EMBL" id="KAF6230493.1"/>
    </source>
</evidence>
<dbReference type="Proteomes" id="UP000593566">
    <property type="component" value="Unassembled WGS sequence"/>
</dbReference>
<comment type="caution">
    <text evidence="2">The sequence shown here is derived from an EMBL/GenBank/DDBJ whole genome shotgun (WGS) entry which is preliminary data.</text>
</comment>
<dbReference type="GeneID" id="59333243"/>